<gene>
    <name evidence="3" type="ORF">GMARGA_LOCUS13159</name>
</gene>
<protein>
    <submittedName>
        <fullName evidence="3">21473_t:CDS:1</fullName>
    </submittedName>
</protein>
<evidence type="ECO:0000313" key="4">
    <source>
        <dbReference type="Proteomes" id="UP000789901"/>
    </source>
</evidence>
<keyword evidence="4" id="KW-1185">Reference proteome</keyword>
<evidence type="ECO:0000256" key="2">
    <source>
        <dbReference type="SAM" id="Phobius"/>
    </source>
</evidence>
<proteinExistence type="predicted"/>
<sequence length="488" mass="56659">MSSTEHYPGYFALLSYFNEREHVDWSYYEFLILNRDVMISSPLIVEDWNGLDGTWTRRFLKNAEMMLESKDFETLKVKVDSERSNHGIKTYWENVIHDQKKLNVKRSYILGSLDLLDQAGKYNIEDLSSEGFSNSFPVNTTLASKHTLDGSNSTSSQRVKKTKAGENEESVKKTDIQEDIVHSIAETTNTFGNVEFPEYYNKLKKIWKTRETGSNYYVIDMKNQEILNEDRLSSESEDKYLSKKTLQYLSLFNQDCEGYSDNEEVEDEIILEMKEEVCNLDGLIAKFQYISQALPIPLKQYNELLYPEIYIIKSIACHLSAITKMEGITDNTTERSWTAHVLLYMFFIAFSYISSVTFFSCERTISTKNDSQNTDYKADGVAELFKRPKQIPVFILEVSGGPGNPDPDKYNDDRKKLFREEDNLEIGQLIHIGPGLYLYSPFTIPNLIIPTTPFNLQHAPRLIHTLLYLRHKIIKTIRSFQRLERDLM</sequence>
<keyword evidence="2" id="KW-1133">Transmembrane helix</keyword>
<keyword evidence="2" id="KW-0472">Membrane</keyword>
<reference evidence="3 4" key="1">
    <citation type="submission" date="2021-06" db="EMBL/GenBank/DDBJ databases">
        <authorList>
            <person name="Kallberg Y."/>
            <person name="Tangrot J."/>
            <person name="Rosling A."/>
        </authorList>
    </citation>
    <scope>NUCLEOTIDE SEQUENCE [LARGE SCALE GENOMIC DNA]</scope>
    <source>
        <strain evidence="3 4">120-4 pot B 10/14</strain>
    </source>
</reference>
<feature type="transmembrane region" description="Helical" evidence="2">
    <location>
        <begin position="341"/>
        <end position="361"/>
    </location>
</feature>
<keyword evidence="2" id="KW-0812">Transmembrane</keyword>
<feature type="region of interest" description="Disordered" evidence="1">
    <location>
        <begin position="145"/>
        <end position="173"/>
    </location>
</feature>
<organism evidence="3 4">
    <name type="scientific">Gigaspora margarita</name>
    <dbReference type="NCBI Taxonomy" id="4874"/>
    <lineage>
        <taxon>Eukaryota</taxon>
        <taxon>Fungi</taxon>
        <taxon>Fungi incertae sedis</taxon>
        <taxon>Mucoromycota</taxon>
        <taxon>Glomeromycotina</taxon>
        <taxon>Glomeromycetes</taxon>
        <taxon>Diversisporales</taxon>
        <taxon>Gigasporaceae</taxon>
        <taxon>Gigaspora</taxon>
    </lineage>
</organism>
<accession>A0ABN7V2S0</accession>
<name>A0ABN7V2S0_GIGMA</name>
<feature type="compositionally biased region" description="Polar residues" evidence="1">
    <location>
        <begin position="145"/>
        <end position="157"/>
    </location>
</feature>
<evidence type="ECO:0000313" key="3">
    <source>
        <dbReference type="EMBL" id="CAG8716381.1"/>
    </source>
</evidence>
<dbReference type="EMBL" id="CAJVQB010008259">
    <property type="protein sequence ID" value="CAG8716381.1"/>
    <property type="molecule type" value="Genomic_DNA"/>
</dbReference>
<comment type="caution">
    <text evidence="3">The sequence shown here is derived from an EMBL/GenBank/DDBJ whole genome shotgun (WGS) entry which is preliminary data.</text>
</comment>
<dbReference type="Proteomes" id="UP000789901">
    <property type="component" value="Unassembled WGS sequence"/>
</dbReference>
<evidence type="ECO:0000256" key="1">
    <source>
        <dbReference type="SAM" id="MobiDB-lite"/>
    </source>
</evidence>
<feature type="compositionally biased region" description="Basic and acidic residues" evidence="1">
    <location>
        <begin position="163"/>
        <end position="173"/>
    </location>
</feature>